<gene>
    <name evidence="2" type="ORF">CYMTET_50706</name>
</gene>
<feature type="compositionally biased region" description="Basic and acidic residues" evidence="1">
    <location>
        <begin position="759"/>
        <end position="774"/>
    </location>
</feature>
<feature type="compositionally biased region" description="Polar residues" evidence="1">
    <location>
        <begin position="632"/>
        <end position="644"/>
    </location>
</feature>
<feature type="compositionally biased region" description="Pro residues" evidence="1">
    <location>
        <begin position="108"/>
        <end position="123"/>
    </location>
</feature>
<feature type="compositionally biased region" description="Polar residues" evidence="1">
    <location>
        <begin position="578"/>
        <end position="589"/>
    </location>
</feature>
<keyword evidence="3" id="KW-1185">Reference proteome</keyword>
<reference evidence="2 3" key="1">
    <citation type="journal article" date="2015" name="Genome Biol. Evol.">
        <title>Comparative Genomics of a Bacterivorous Green Alga Reveals Evolutionary Causalities and Consequences of Phago-Mixotrophic Mode of Nutrition.</title>
        <authorList>
            <person name="Burns J.A."/>
            <person name="Paasch A."/>
            <person name="Narechania A."/>
            <person name="Kim E."/>
        </authorList>
    </citation>
    <scope>NUCLEOTIDE SEQUENCE [LARGE SCALE GENOMIC DNA]</scope>
    <source>
        <strain evidence="2 3">PLY_AMNH</strain>
    </source>
</reference>
<feature type="region of interest" description="Disordered" evidence="1">
    <location>
        <begin position="697"/>
        <end position="808"/>
    </location>
</feature>
<dbReference type="SUPFAM" id="SSF47473">
    <property type="entry name" value="EF-hand"/>
    <property type="match status" value="1"/>
</dbReference>
<accession>A0AAE0BML0</accession>
<feature type="compositionally biased region" description="Polar residues" evidence="1">
    <location>
        <begin position="608"/>
        <end position="625"/>
    </location>
</feature>
<dbReference type="AlphaFoldDB" id="A0AAE0BML0"/>
<name>A0AAE0BML0_9CHLO</name>
<feature type="compositionally biased region" description="Low complexity" evidence="1">
    <location>
        <begin position="729"/>
        <end position="749"/>
    </location>
</feature>
<dbReference type="InterPro" id="IPR011992">
    <property type="entry name" value="EF-hand-dom_pair"/>
</dbReference>
<dbReference type="EMBL" id="LGRX02033940">
    <property type="protein sequence ID" value="KAK3239366.1"/>
    <property type="molecule type" value="Genomic_DNA"/>
</dbReference>
<feature type="region of interest" description="Disordered" evidence="1">
    <location>
        <begin position="571"/>
        <end position="666"/>
    </location>
</feature>
<protein>
    <submittedName>
        <fullName evidence="2">Uncharacterized protein</fullName>
    </submittedName>
</protein>
<comment type="caution">
    <text evidence="2">The sequence shown here is derived from an EMBL/GenBank/DDBJ whole genome shotgun (WGS) entry which is preliminary data.</text>
</comment>
<dbReference type="Proteomes" id="UP001190700">
    <property type="component" value="Unassembled WGS sequence"/>
</dbReference>
<feature type="region of interest" description="Disordered" evidence="1">
    <location>
        <begin position="324"/>
        <end position="484"/>
    </location>
</feature>
<feature type="compositionally biased region" description="Polar residues" evidence="1">
    <location>
        <begin position="346"/>
        <end position="361"/>
    </location>
</feature>
<feature type="compositionally biased region" description="Low complexity" evidence="1">
    <location>
        <begin position="397"/>
        <end position="410"/>
    </location>
</feature>
<evidence type="ECO:0000313" key="3">
    <source>
        <dbReference type="Proteomes" id="UP001190700"/>
    </source>
</evidence>
<proteinExistence type="predicted"/>
<feature type="region of interest" description="Disordered" evidence="1">
    <location>
        <begin position="157"/>
        <end position="184"/>
    </location>
</feature>
<feature type="compositionally biased region" description="Polar residues" evidence="1">
    <location>
        <begin position="374"/>
        <end position="389"/>
    </location>
</feature>
<organism evidence="2 3">
    <name type="scientific">Cymbomonas tetramitiformis</name>
    <dbReference type="NCBI Taxonomy" id="36881"/>
    <lineage>
        <taxon>Eukaryota</taxon>
        <taxon>Viridiplantae</taxon>
        <taxon>Chlorophyta</taxon>
        <taxon>Pyramimonadophyceae</taxon>
        <taxon>Pyramimonadales</taxon>
        <taxon>Pyramimonadaceae</taxon>
        <taxon>Cymbomonas</taxon>
    </lineage>
</organism>
<evidence type="ECO:0000256" key="1">
    <source>
        <dbReference type="SAM" id="MobiDB-lite"/>
    </source>
</evidence>
<feature type="compositionally biased region" description="Basic and acidic residues" evidence="1">
    <location>
        <begin position="411"/>
        <end position="424"/>
    </location>
</feature>
<sequence length="1114" mass="119552">MTSRIDVELLIRKMRTKIASSIAVFEMAFKRVLERRLGSTPGATPSMRTGELTRYEFRQVLVESGMELSHEEASTLMNWLHPDPDSKITLDLLWRRLGTSEHTFESSPSPPRSPPITSPPGMPPGGKGESPRSFLAPSAEYLAETAALRRPRHVSSMHNAPHYGQAAPHRESSQAMELPGGNDPAGPSYPYGAVAGGVGAGGAQLDPAALHPLGGFTLPRAHMEWTRDPTLVDASREPTGGASLWSQPPGQRGQWVEAPAGGHEAYHTAPWTGHYGSHSSPPYGALPHDALRMMHDAHPASAAAYHQQGGAMAGMPYTMGPNGIGERQGPGVQPFYPEGMAAGTSMGRSSAYPSQRPTAVSNHLVHPHQHHLSPGSSPSRGEDPQTVSPTGYPHGPAPTASSADSAPSRTGDGRRGGVGHRDEGMTGIPLTQTEWPRGPLESHVQRLLDTPPPSLHPAVSPPGQQGGLDHGHADSRGRGAGQQNAGETMRMGIPPSHIDWPRDPTLDNLRQLEQVYRAAAAQPAQHAAEDLARLGISPSHIDWPQDPTLDGLRHAAGSAAATAAAHSAAEAMRGKYTPSPSGASWQASASRATGSSPVSPSSTDRSVQTSPKRATLQTAPASSSPESRHRATSTTNLSPGTVLSFSGLRSPEYPIDSPATSTTTNHDLTFPHLPPSIADLLIPGLEPLPDTSRMRVRAREKAEGTPPTRDAAGETRASPIPHEVERSPATTDVQADAAAQTRPPRTPAAMPHDGAQDSARAEMTPHDAALKEVSKSPVSKKVHFSASPGSASTAGFTPKTRLKRSQSMPANWRAPFEVHTVTSIMDKPSAKISKPTTTSAVAPPPDSPFWKTASSKEWLKKHYNLSEYEITLVDGLSDDVCDQCRAQLYTAAGSEYPVEGTTIDMHKVGWITTILVVEPQPNHGKKFHRTVIKARIMPRQAASCSPEEGELHADRVEQLMDDYFDSVVALLAANKGVANYSTNVLEDGSVTVEVALPGFKKTWNSPPCFRQRAPMSMPAEHQILFDNIPREYQNEIIATYDRDYSAKVLLEKTGNRITAEIQTMGKKTVFTITLTVLRKGVSTVTNIKVLHVDSLTTPVLSRYVIKQYIISRSR</sequence>
<feature type="region of interest" description="Disordered" evidence="1">
    <location>
        <begin position="101"/>
        <end position="133"/>
    </location>
</feature>
<feature type="compositionally biased region" description="Low complexity" evidence="1">
    <location>
        <begin position="590"/>
        <end position="607"/>
    </location>
</feature>
<evidence type="ECO:0000313" key="2">
    <source>
        <dbReference type="EMBL" id="KAK3239366.1"/>
    </source>
</evidence>